<keyword evidence="4" id="KW-1185">Reference proteome</keyword>
<dbReference type="EnsemblPlants" id="MELO3C004233.2.1">
    <property type="protein sequence ID" value="MELO3C004233.2.1"/>
    <property type="gene ID" value="MELO3C004233.2"/>
</dbReference>
<dbReference type="NCBIfam" id="NF040946">
    <property type="entry name" value="PSII_PsbP"/>
    <property type="match status" value="1"/>
</dbReference>
<evidence type="ECO:0000256" key="1">
    <source>
        <dbReference type="SAM" id="Phobius"/>
    </source>
</evidence>
<protein>
    <submittedName>
        <fullName evidence="5">PsbP domain-containing protein 7, chloroplastic isoform X1</fullName>
    </submittedName>
</protein>
<dbReference type="eggNOG" id="ENOG502QS0I">
    <property type="taxonomic scope" value="Eukaryota"/>
</dbReference>
<dbReference type="AlphaFoldDB" id="A0A1S4E131"/>
<dbReference type="Gramene" id="MELO3C004233.2.1">
    <property type="protein sequence ID" value="MELO3C004233.2.1"/>
    <property type="gene ID" value="MELO3C004233.2"/>
</dbReference>
<reference evidence="3" key="1">
    <citation type="submission" date="2023-03" db="UniProtKB">
        <authorList>
            <consortium name="EnsemblPlants"/>
        </authorList>
    </citation>
    <scope>IDENTIFICATION</scope>
</reference>
<keyword evidence="1" id="KW-0472">Membrane</keyword>
<dbReference type="GO" id="GO:0005509">
    <property type="term" value="F:calcium ion binding"/>
    <property type="evidence" value="ECO:0007669"/>
    <property type="project" value="InterPro"/>
</dbReference>
<dbReference type="SUPFAM" id="SSF55724">
    <property type="entry name" value="Mog1p/PsbP-like"/>
    <property type="match status" value="1"/>
</dbReference>
<evidence type="ECO:0000313" key="5">
    <source>
        <dbReference type="RefSeq" id="XP_016901934.1"/>
    </source>
</evidence>
<feature type="transmembrane region" description="Helical" evidence="1">
    <location>
        <begin position="49"/>
        <end position="75"/>
    </location>
</feature>
<feature type="domain" description="PsbP C-terminal" evidence="2">
    <location>
        <begin position="94"/>
        <end position="279"/>
    </location>
</feature>
<dbReference type="Proteomes" id="UP001652600">
    <property type="component" value="Chromosome 5"/>
</dbReference>
<dbReference type="PANTHER" id="PTHR31407:SF16">
    <property type="entry name" value="PSBP DOMAIN-CONTAINING PROTEIN 7, CHLOROPLASTIC"/>
    <property type="match status" value="1"/>
</dbReference>
<evidence type="ECO:0000313" key="4">
    <source>
        <dbReference type="Proteomes" id="UP001652600"/>
    </source>
</evidence>
<keyword evidence="1" id="KW-1133">Transmembrane helix</keyword>
<organism evidence="4 5">
    <name type="scientific">Cucumis melo</name>
    <name type="common">Muskmelon</name>
    <dbReference type="NCBI Taxonomy" id="3656"/>
    <lineage>
        <taxon>Eukaryota</taxon>
        <taxon>Viridiplantae</taxon>
        <taxon>Streptophyta</taxon>
        <taxon>Embryophyta</taxon>
        <taxon>Tracheophyta</taxon>
        <taxon>Spermatophyta</taxon>
        <taxon>Magnoliopsida</taxon>
        <taxon>eudicotyledons</taxon>
        <taxon>Gunneridae</taxon>
        <taxon>Pentapetalae</taxon>
        <taxon>rosids</taxon>
        <taxon>fabids</taxon>
        <taxon>Cucurbitales</taxon>
        <taxon>Cucurbitaceae</taxon>
        <taxon>Benincaseae</taxon>
        <taxon>Cucumis</taxon>
    </lineage>
</organism>
<dbReference type="GO" id="GO:0009654">
    <property type="term" value="C:photosystem II oxygen evolving complex"/>
    <property type="evidence" value="ECO:0007669"/>
    <property type="project" value="InterPro"/>
</dbReference>
<dbReference type="OrthoDB" id="414405at2759"/>
<accession>A0A1S4E131</accession>
<gene>
    <name evidence="5" type="primary">LOC103494788</name>
    <name evidence="3" type="synonym">103494788</name>
</gene>
<dbReference type="RefSeq" id="XP_016901934.1">
    <property type="nucleotide sequence ID" value="XM_017046445.1"/>
</dbReference>
<proteinExistence type="predicted"/>
<dbReference type="SMR" id="A0A1S4E131"/>
<dbReference type="PANTHER" id="PTHR31407">
    <property type="match status" value="1"/>
</dbReference>
<dbReference type="GeneID" id="103494788"/>
<name>A0A1S4E131_CUCME</name>
<reference evidence="5" key="2">
    <citation type="submission" date="2025-04" db="UniProtKB">
        <authorList>
            <consortium name="RefSeq"/>
        </authorList>
    </citation>
    <scope>IDENTIFICATION</scope>
</reference>
<dbReference type="GO" id="GO:0015979">
    <property type="term" value="P:photosynthesis"/>
    <property type="evidence" value="ECO:0007669"/>
    <property type="project" value="InterPro"/>
</dbReference>
<keyword evidence="1" id="KW-0812">Transmembrane</keyword>
<dbReference type="InterPro" id="IPR002683">
    <property type="entry name" value="PsbP_C"/>
</dbReference>
<dbReference type="InterPro" id="IPR016123">
    <property type="entry name" value="Mog1/PsbP_a/b/a-sand"/>
</dbReference>
<dbReference type="GO" id="GO:0019898">
    <property type="term" value="C:extrinsic component of membrane"/>
    <property type="evidence" value="ECO:0007669"/>
    <property type="project" value="InterPro"/>
</dbReference>
<dbReference type="Gene3D" id="3.40.1000.10">
    <property type="entry name" value="Mog1/PsbP, alpha/beta/alpha sandwich"/>
    <property type="match status" value="1"/>
</dbReference>
<evidence type="ECO:0000313" key="3">
    <source>
        <dbReference type="EnsemblPlants" id="MELO3C004233.2.1"/>
    </source>
</evidence>
<dbReference type="Pfam" id="PF01789">
    <property type="entry name" value="PsbP"/>
    <property type="match status" value="1"/>
</dbReference>
<sequence>MAFSRCLSGSQMINFRRSIILAQSSSDDPAGKSAAEEFAPLAATFRRRLIVGIGSASLVAVGANFAGVTSFLLGLSPENSRRLRVDVVYPIGGYNRCFDPNEGFEHPEFIYPSSWVGDQRLLYREAEKSEYERSLDPPPLTNSTMDRRRRNVNEPLVAFGPPGSSGELNVSVIVSSVPPDFSIEAFGGPNEVGEAVIRTITRASKRSDLKGTLIQTTLREDLLTKYYELEFKVESTAFQRHNIAVCCARRGKLYTLNAQAPESEWPGLKSKMKTIASSFCLSA</sequence>
<evidence type="ECO:0000259" key="2">
    <source>
        <dbReference type="Pfam" id="PF01789"/>
    </source>
</evidence>